<comment type="caution">
    <text evidence="3">The sequence shown here is derived from an EMBL/GenBank/DDBJ whole genome shotgun (WGS) entry which is preliminary data.</text>
</comment>
<evidence type="ECO:0000313" key="3">
    <source>
        <dbReference type="EMBL" id="MBM3331847.1"/>
    </source>
</evidence>
<feature type="coiled-coil region" evidence="1">
    <location>
        <begin position="77"/>
        <end position="104"/>
    </location>
</feature>
<feature type="transmembrane region" description="Helical" evidence="2">
    <location>
        <begin position="181"/>
        <end position="202"/>
    </location>
</feature>
<keyword evidence="2" id="KW-0472">Membrane</keyword>
<evidence type="ECO:0000256" key="2">
    <source>
        <dbReference type="SAM" id="Phobius"/>
    </source>
</evidence>
<reference evidence="3" key="1">
    <citation type="submission" date="2019-03" db="EMBL/GenBank/DDBJ databases">
        <title>Lake Tanganyika Metagenome-Assembled Genomes (MAGs).</title>
        <authorList>
            <person name="Tran P."/>
        </authorList>
    </citation>
    <scope>NUCLEOTIDE SEQUENCE</scope>
    <source>
        <strain evidence="3">K_DeepCast_150m_m2_040</strain>
    </source>
</reference>
<keyword evidence="1" id="KW-0175">Coiled coil</keyword>
<protein>
    <submittedName>
        <fullName evidence="3">Uncharacterized protein</fullName>
    </submittedName>
</protein>
<keyword evidence="2" id="KW-0812">Transmembrane</keyword>
<sequence>MGTPPPRPAATSRPLSHFPYAGPEPWSWIPGTWIQPGTMFVTGEGRFYRFAVRTDDGWNAEEVEATEVGTPARIAEIKGLRTQYEQALTAHEELEQRMRNGQDTPEGRLLLRERDEELHRLRDRLILLCNGQGPEAKAAAAQPDRWRWALVVVLAVAFTVAVVNCIRFLFAFMPGQASRMIAGAAFFLAAAALLVIGVSELAKRKNKLVTGNLVGCYTLVILALVVAAFGVMLVSVMLLYMGAYGA</sequence>
<accession>A0A937XES7</accession>
<keyword evidence="2" id="KW-1133">Transmembrane helix</keyword>
<gene>
    <name evidence="3" type="ORF">FJY68_08360</name>
</gene>
<feature type="transmembrane region" description="Helical" evidence="2">
    <location>
        <begin position="214"/>
        <end position="240"/>
    </location>
</feature>
<organism evidence="3 4">
    <name type="scientific">candidate division WOR-3 bacterium</name>
    <dbReference type="NCBI Taxonomy" id="2052148"/>
    <lineage>
        <taxon>Bacteria</taxon>
        <taxon>Bacteria division WOR-3</taxon>
    </lineage>
</organism>
<dbReference type="Proteomes" id="UP000779900">
    <property type="component" value="Unassembled WGS sequence"/>
</dbReference>
<feature type="transmembrane region" description="Helical" evidence="2">
    <location>
        <begin position="148"/>
        <end position="169"/>
    </location>
</feature>
<dbReference type="AlphaFoldDB" id="A0A937XES7"/>
<name>A0A937XES7_UNCW3</name>
<proteinExistence type="predicted"/>
<evidence type="ECO:0000313" key="4">
    <source>
        <dbReference type="Proteomes" id="UP000779900"/>
    </source>
</evidence>
<evidence type="ECO:0000256" key="1">
    <source>
        <dbReference type="SAM" id="Coils"/>
    </source>
</evidence>
<dbReference type="EMBL" id="VGIR01000046">
    <property type="protein sequence ID" value="MBM3331847.1"/>
    <property type="molecule type" value="Genomic_DNA"/>
</dbReference>